<dbReference type="PROSITE" id="PS50977">
    <property type="entry name" value="HTH_TETR_2"/>
    <property type="match status" value="1"/>
</dbReference>
<evidence type="ECO:0000313" key="7">
    <source>
        <dbReference type="Proteomes" id="UP001365405"/>
    </source>
</evidence>
<evidence type="ECO:0000313" key="6">
    <source>
        <dbReference type="EMBL" id="MEK8050523.1"/>
    </source>
</evidence>
<dbReference type="Proteomes" id="UP001365405">
    <property type="component" value="Unassembled WGS sequence"/>
</dbReference>
<organism evidence="6 7">
    <name type="scientific">Pseudaquabacterium inlustre</name>
    <dbReference type="NCBI Taxonomy" id="2984192"/>
    <lineage>
        <taxon>Bacteria</taxon>
        <taxon>Pseudomonadati</taxon>
        <taxon>Pseudomonadota</taxon>
        <taxon>Betaproteobacteria</taxon>
        <taxon>Burkholderiales</taxon>
        <taxon>Sphaerotilaceae</taxon>
        <taxon>Pseudaquabacterium</taxon>
    </lineage>
</organism>
<accession>A0ABU9CFP3</accession>
<dbReference type="PANTHER" id="PTHR47506">
    <property type="entry name" value="TRANSCRIPTIONAL REGULATORY PROTEIN"/>
    <property type="match status" value="1"/>
</dbReference>
<dbReference type="SUPFAM" id="SSF46689">
    <property type="entry name" value="Homeodomain-like"/>
    <property type="match status" value="1"/>
</dbReference>
<dbReference type="InterPro" id="IPR009057">
    <property type="entry name" value="Homeodomain-like_sf"/>
</dbReference>
<comment type="caution">
    <text evidence="6">The sequence shown here is derived from an EMBL/GenBank/DDBJ whole genome shotgun (WGS) entry which is preliminary data.</text>
</comment>
<evidence type="ECO:0000256" key="2">
    <source>
        <dbReference type="ARBA" id="ARBA00023125"/>
    </source>
</evidence>
<keyword evidence="7" id="KW-1185">Reference proteome</keyword>
<dbReference type="EMBL" id="JBBUTH010000004">
    <property type="protein sequence ID" value="MEK8050523.1"/>
    <property type="molecule type" value="Genomic_DNA"/>
</dbReference>
<evidence type="ECO:0000256" key="3">
    <source>
        <dbReference type="ARBA" id="ARBA00023163"/>
    </source>
</evidence>
<evidence type="ECO:0000256" key="4">
    <source>
        <dbReference type="PROSITE-ProRule" id="PRU00335"/>
    </source>
</evidence>
<protein>
    <submittedName>
        <fullName evidence="6">Helix-turn-helix domain-containing protein</fullName>
    </submittedName>
</protein>
<dbReference type="InterPro" id="IPR001647">
    <property type="entry name" value="HTH_TetR"/>
</dbReference>
<reference evidence="6 7" key="1">
    <citation type="submission" date="2024-04" db="EMBL/GenBank/DDBJ databases">
        <title>Novel species of the genus Ideonella isolated from streams.</title>
        <authorList>
            <person name="Lu H."/>
        </authorList>
    </citation>
    <scope>NUCLEOTIDE SEQUENCE [LARGE SCALE GENOMIC DNA]</scope>
    <source>
        <strain evidence="6 7">DXS22W</strain>
    </source>
</reference>
<proteinExistence type="predicted"/>
<dbReference type="Gene3D" id="1.10.10.60">
    <property type="entry name" value="Homeodomain-like"/>
    <property type="match status" value="1"/>
</dbReference>
<keyword evidence="3" id="KW-0804">Transcription</keyword>
<evidence type="ECO:0000256" key="1">
    <source>
        <dbReference type="ARBA" id="ARBA00023015"/>
    </source>
</evidence>
<gene>
    <name evidence="6" type="ORF">AACH10_09755</name>
</gene>
<evidence type="ECO:0000259" key="5">
    <source>
        <dbReference type="PROSITE" id="PS50977"/>
    </source>
</evidence>
<dbReference type="PANTHER" id="PTHR47506:SF7">
    <property type="entry name" value="TRANSCRIPTIONAL REGULATORY PROTEIN"/>
    <property type="match status" value="1"/>
</dbReference>
<dbReference type="InterPro" id="IPR036271">
    <property type="entry name" value="Tet_transcr_reg_TetR-rel_C_sf"/>
</dbReference>
<keyword evidence="2 4" id="KW-0238">DNA-binding</keyword>
<feature type="DNA-binding region" description="H-T-H motif" evidence="4">
    <location>
        <begin position="32"/>
        <end position="51"/>
    </location>
</feature>
<dbReference type="Gene3D" id="1.10.357.10">
    <property type="entry name" value="Tetracycline Repressor, domain 2"/>
    <property type="match status" value="1"/>
</dbReference>
<dbReference type="SUPFAM" id="SSF48498">
    <property type="entry name" value="Tetracyclin repressor-like, C-terminal domain"/>
    <property type="match status" value="1"/>
</dbReference>
<feature type="domain" description="HTH tetR-type" evidence="5">
    <location>
        <begin position="9"/>
        <end position="69"/>
    </location>
</feature>
<dbReference type="Pfam" id="PF00440">
    <property type="entry name" value="TetR_N"/>
    <property type="match status" value="1"/>
</dbReference>
<dbReference type="RefSeq" id="WP_341410197.1">
    <property type="nucleotide sequence ID" value="NZ_JBBUTH010000004.1"/>
</dbReference>
<name>A0ABU9CFP3_9BURK</name>
<keyword evidence="1" id="KW-0805">Transcription regulation</keyword>
<sequence>MGHSQADKAQSRERILREAAAQIRDAGLESVSVARLMRSAGLTHGGFYGHFASRDELLAEALQRALVEGAAASRAATAAAATSAAPTKAAAPAPTFDAFARSYLSRGHRDARASGCAVAALAADAARAEAPVRAVMSEHVERFIARAAELAGSSDEEAMFAVSAMVGGLLLSRVLVDADRSDAMLKAVRAGLAERAASAPR</sequence>